<comment type="caution">
    <text evidence="2">The sequence shown here is derived from an EMBL/GenBank/DDBJ whole genome shotgun (WGS) entry which is preliminary data.</text>
</comment>
<dbReference type="RefSeq" id="WP_255890919.1">
    <property type="nucleotide sequence ID" value="NZ_JAFMZM010000004.1"/>
</dbReference>
<gene>
    <name evidence="2" type="ORF">ACFQO6_13745</name>
</gene>
<evidence type="ECO:0000313" key="2">
    <source>
        <dbReference type="EMBL" id="MFC7361334.1"/>
    </source>
</evidence>
<keyword evidence="1" id="KW-0732">Signal</keyword>
<name>A0ABW2N227_9ACTN</name>
<dbReference type="EMBL" id="JBHTCH010000017">
    <property type="protein sequence ID" value="MFC7361334.1"/>
    <property type="molecule type" value="Genomic_DNA"/>
</dbReference>
<sequence>MLYRLGAPFAAVLVAAVLLMPSVAHAEKVVTEDPAGDVQQADLAIEGPLEFVPAPDDASTDIVRTVAAYGATRLSVTVHFRDLLNTSFHQTHVKVVTPRGSYLLGAGRRPGSRVEAALMRGGYREVECRGLRAKFDGGTDTMSFSVPASCLDDARWVRLGVGAIGVVEPEEGVEPETFPVFADDGHRDGAIRDNLAQGPRIHRG</sequence>
<feature type="chain" id="PRO_5047265520" evidence="1">
    <location>
        <begin position="27"/>
        <end position="204"/>
    </location>
</feature>
<evidence type="ECO:0000256" key="1">
    <source>
        <dbReference type="SAM" id="SignalP"/>
    </source>
</evidence>
<proteinExistence type="predicted"/>
<evidence type="ECO:0000313" key="3">
    <source>
        <dbReference type="Proteomes" id="UP001596524"/>
    </source>
</evidence>
<organism evidence="2 3">
    <name type="scientific">Nocardioides astragali</name>
    <dbReference type="NCBI Taxonomy" id="1776736"/>
    <lineage>
        <taxon>Bacteria</taxon>
        <taxon>Bacillati</taxon>
        <taxon>Actinomycetota</taxon>
        <taxon>Actinomycetes</taxon>
        <taxon>Propionibacteriales</taxon>
        <taxon>Nocardioidaceae</taxon>
        <taxon>Nocardioides</taxon>
    </lineage>
</organism>
<protein>
    <submittedName>
        <fullName evidence="2">Uncharacterized protein</fullName>
    </submittedName>
</protein>
<reference evidence="3" key="1">
    <citation type="journal article" date="2019" name="Int. J. Syst. Evol. Microbiol.">
        <title>The Global Catalogue of Microorganisms (GCM) 10K type strain sequencing project: providing services to taxonomists for standard genome sequencing and annotation.</title>
        <authorList>
            <consortium name="The Broad Institute Genomics Platform"/>
            <consortium name="The Broad Institute Genome Sequencing Center for Infectious Disease"/>
            <person name="Wu L."/>
            <person name="Ma J."/>
        </authorList>
    </citation>
    <scope>NUCLEOTIDE SEQUENCE [LARGE SCALE GENOMIC DNA]</scope>
    <source>
        <strain evidence="3">FCH27</strain>
    </source>
</reference>
<dbReference type="Proteomes" id="UP001596524">
    <property type="component" value="Unassembled WGS sequence"/>
</dbReference>
<feature type="signal peptide" evidence="1">
    <location>
        <begin position="1"/>
        <end position="26"/>
    </location>
</feature>
<accession>A0ABW2N227</accession>
<keyword evidence="3" id="KW-1185">Reference proteome</keyword>